<evidence type="ECO:0000256" key="2">
    <source>
        <dbReference type="ARBA" id="ARBA00022617"/>
    </source>
</evidence>
<dbReference type="CDD" id="cd01040">
    <property type="entry name" value="Mb-like"/>
    <property type="match status" value="1"/>
</dbReference>
<evidence type="ECO:0000259" key="7">
    <source>
        <dbReference type="PROSITE" id="PS01033"/>
    </source>
</evidence>
<keyword evidence="4" id="KW-0479">Metal-binding</keyword>
<dbReference type="EMBL" id="JARBDR010000657">
    <property type="protein sequence ID" value="KAJ8308220.1"/>
    <property type="molecule type" value="Genomic_DNA"/>
</dbReference>
<dbReference type="PANTHER" id="PTHR46458:SF1">
    <property type="entry name" value="GEO09476P1"/>
    <property type="match status" value="1"/>
</dbReference>
<keyword evidence="3 6" id="KW-0561">Oxygen transport</keyword>
<dbReference type="InterPro" id="IPR000971">
    <property type="entry name" value="Globin"/>
</dbReference>
<dbReference type="SUPFAM" id="SSF46458">
    <property type="entry name" value="Globin-like"/>
    <property type="match status" value="1"/>
</dbReference>
<dbReference type="Proteomes" id="UP001217089">
    <property type="component" value="Unassembled WGS sequence"/>
</dbReference>
<dbReference type="PANTHER" id="PTHR46458">
    <property type="entry name" value="BLR2807 PROTEIN"/>
    <property type="match status" value="1"/>
</dbReference>
<keyword evidence="9" id="KW-1185">Reference proteome</keyword>
<keyword evidence="1 6" id="KW-0813">Transport</keyword>
<keyword evidence="2 6" id="KW-0349">Heme</keyword>
<keyword evidence="5" id="KW-0408">Iron</keyword>
<organism evidence="8 9">
    <name type="scientific">Tegillarca granosa</name>
    <name type="common">Malaysian cockle</name>
    <name type="synonym">Anadara granosa</name>
    <dbReference type="NCBI Taxonomy" id="220873"/>
    <lineage>
        <taxon>Eukaryota</taxon>
        <taxon>Metazoa</taxon>
        <taxon>Spiralia</taxon>
        <taxon>Lophotrochozoa</taxon>
        <taxon>Mollusca</taxon>
        <taxon>Bivalvia</taxon>
        <taxon>Autobranchia</taxon>
        <taxon>Pteriomorphia</taxon>
        <taxon>Arcoida</taxon>
        <taxon>Arcoidea</taxon>
        <taxon>Arcidae</taxon>
        <taxon>Tegillarca</taxon>
    </lineage>
</organism>
<evidence type="ECO:0000256" key="3">
    <source>
        <dbReference type="ARBA" id="ARBA00022621"/>
    </source>
</evidence>
<accession>A0ABQ9EXV9</accession>
<dbReference type="InterPro" id="IPR044399">
    <property type="entry name" value="Mb-like_M"/>
</dbReference>
<evidence type="ECO:0000256" key="4">
    <source>
        <dbReference type="ARBA" id="ARBA00022723"/>
    </source>
</evidence>
<dbReference type="PROSITE" id="PS01033">
    <property type="entry name" value="GLOBIN"/>
    <property type="match status" value="1"/>
</dbReference>
<sequence length="143" mass="16681">MFNFVLRFFERNPRLKKLFPKIVRINDQNELELVMDNESLTQHAINVMHSLGAAVESLDESDMFNSVLIHIGKSHVNRNIKPSMILKLWPALDYGLKQMLLAEYTKEVAAAWKKVFYFMVHQMKVGMENKGPYMYEKFPSGVI</sequence>
<evidence type="ECO:0000256" key="6">
    <source>
        <dbReference type="RuleBase" id="RU000356"/>
    </source>
</evidence>
<evidence type="ECO:0000256" key="5">
    <source>
        <dbReference type="ARBA" id="ARBA00023004"/>
    </source>
</evidence>
<name>A0ABQ9EXV9_TEGGR</name>
<dbReference type="InterPro" id="IPR012292">
    <property type="entry name" value="Globin/Proto"/>
</dbReference>
<proteinExistence type="inferred from homology"/>
<dbReference type="Pfam" id="PF00042">
    <property type="entry name" value="Globin"/>
    <property type="match status" value="1"/>
</dbReference>
<dbReference type="InterPro" id="IPR009050">
    <property type="entry name" value="Globin-like_sf"/>
</dbReference>
<comment type="caution">
    <text evidence="8">The sequence shown here is derived from an EMBL/GenBank/DDBJ whole genome shotgun (WGS) entry which is preliminary data.</text>
</comment>
<dbReference type="Gene3D" id="1.10.490.10">
    <property type="entry name" value="Globins"/>
    <property type="match status" value="1"/>
</dbReference>
<evidence type="ECO:0000313" key="8">
    <source>
        <dbReference type="EMBL" id="KAJ8308220.1"/>
    </source>
</evidence>
<protein>
    <recommendedName>
        <fullName evidence="7">Globin domain-containing protein</fullName>
    </recommendedName>
</protein>
<feature type="domain" description="Globin" evidence="7">
    <location>
        <begin position="1"/>
        <end position="128"/>
    </location>
</feature>
<gene>
    <name evidence="8" type="ORF">KUTeg_013094</name>
</gene>
<dbReference type="InterPro" id="IPR050532">
    <property type="entry name" value="Globin-like_OT"/>
</dbReference>
<comment type="similarity">
    <text evidence="6">Belongs to the globin family.</text>
</comment>
<evidence type="ECO:0000256" key="1">
    <source>
        <dbReference type="ARBA" id="ARBA00022448"/>
    </source>
</evidence>
<evidence type="ECO:0000313" key="9">
    <source>
        <dbReference type="Proteomes" id="UP001217089"/>
    </source>
</evidence>
<reference evidence="8 9" key="1">
    <citation type="submission" date="2022-12" db="EMBL/GenBank/DDBJ databases">
        <title>Chromosome-level genome of Tegillarca granosa.</title>
        <authorList>
            <person name="Kim J."/>
        </authorList>
    </citation>
    <scope>NUCLEOTIDE SEQUENCE [LARGE SCALE GENOMIC DNA]</scope>
    <source>
        <strain evidence="8">Teg-2019</strain>
        <tissue evidence="8">Adductor muscle</tissue>
    </source>
</reference>